<feature type="compositionally biased region" description="Polar residues" evidence="1">
    <location>
        <begin position="42"/>
        <end position="55"/>
    </location>
</feature>
<gene>
    <name evidence="2" type="ORF">LR48_Vigan07g098800</name>
</gene>
<accession>A0A0L9UXK2</accession>
<reference evidence="3" key="1">
    <citation type="journal article" date="2015" name="Proc. Natl. Acad. Sci. U.S.A.">
        <title>Genome sequencing of adzuki bean (Vigna angularis) provides insight into high starch and low fat accumulation and domestication.</title>
        <authorList>
            <person name="Yang K."/>
            <person name="Tian Z."/>
            <person name="Chen C."/>
            <person name="Luo L."/>
            <person name="Zhao B."/>
            <person name="Wang Z."/>
            <person name="Yu L."/>
            <person name="Li Y."/>
            <person name="Sun Y."/>
            <person name="Li W."/>
            <person name="Chen Y."/>
            <person name="Li Y."/>
            <person name="Zhang Y."/>
            <person name="Ai D."/>
            <person name="Zhao J."/>
            <person name="Shang C."/>
            <person name="Ma Y."/>
            <person name="Wu B."/>
            <person name="Wang M."/>
            <person name="Gao L."/>
            <person name="Sun D."/>
            <person name="Zhang P."/>
            <person name="Guo F."/>
            <person name="Wang W."/>
            <person name="Li Y."/>
            <person name="Wang J."/>
            <person name="Varshney R.K."/>
            <person name="Wang J."/>
            <person name="Ling H.Q."/>
            <person name="Wan P."/>
        </authorList>
    </citation>
    <scope>NUCLEOTIDE SEQUENCE</scope>
    <source>
        <strain evidence="3">cv. Jingnong 6</strain>
    </source>
</reference>
<name>A0A0L9UXK2_PHAAN</name>
<dbReference type="AlphaFoldDB" id="A0A0L9UXK2"/>
<evidence type="ECO:0000313" key="3">
    <source>
        <dbReference type="Proteomes" id="UP000053144"/>
    </source>
</evidence>
<feature type="region of interest" description="Disordered" evidence="1">
    <location>
        <begin position="179"/>
        <end position="202"/>
    </location>
</feature>
<sequence>MAFPESPESHTKPENARNSNRKSHLAGRRTPSSLRPIENHGQAKSQIASAATNPKSPKPLRHRAFISQAPLQRRHPPPTPPSTRKILASRDILPRVITVLQRRHHLQQTCKSKNTVETPFATYKSATLPFSRSWLMTARRTAVTRGRVAATLVGETLGENSGGGDNPWREQRQLRQRATMKRNGQGGGEEAVKRNGAKNVVA</sequence>
<dbReference type="Gramene" id="KOM47284">
    <property type="protein sequence ID" value="KOM47284"/>
    <property type="gene ID" value="LR48_Vigan07g098800"/>
</dbReference>
<evidence type="ECO:0000313" key="2">
    <source>
        <dbReference type="EMBL" id="KOM47284.1"/>
    </source>
</evidence>
<dbReference type="EMBL" id="CM003377">
    <property type="protein sequence ID" value="KOM47284.1"/>
    <property type="molecule type" value="Genomic_DNA"/>
</dbReference>
<feature type="region of interest" description="Disordered" evidence="1">
    <location>
        <begin position="1"/>
        <end position="59"/>
    </location>
</feature>
<organism evidence="2 3">
    <name type="scientific">Phaseolus angularis</name>
    <name type="common">Azuki bean</name>
    <name type="synonym">Vigna angularis</name>
    <dbReference type="NCBI Taxonomy" id="3914"/>
    <lineage>
        <taxon>Eukaryota</taxon>
        <taxon>Viridiplantae</taxon>
        <taxon>Streptophyta</taxon>
        <taxon>Embryophyta</taxon>
        <taxon>Tracheophyta</taxon>
        <taxon>Spermatophyta</taxon>
        <taxon>Magnoliopsida</taxon>
        <taxon>eudicotyledons</taxon>
        <taxon>Gunneridae</taxon>
        <taxon>Pentapetalae</taxon>
        <taxon>rosids</taxon>
        <taxon>fabids</taxon>
        <taxon>Fabales</taxon>
        <taxon>Fabaceae</taxon>
        <taxon>Papilionoideae</taxon>
        <taxon>50 kb inversion clade</taxon>
        <taxon>NPAAA clade</taxon>
        <taxon>indigoferoid/millettioid clade</taxon>
        <taxon>Phaseoleae</taxon>
        <taxon>Vigna</taxon>
    </lineage>
</organism>
<dbReference type="Proteomes" id="UP000053144">
    <property type="component" value="Chromosome 7"/>
</dbReference>
<evidence type="ECO:0000256" key="1">
    <source>
        <dbReference type="SAM" id="MobiDB-lite"/>
    </source>
</evidence>
<protein>
    <submittedName>
        <fullName evidence="2">Uncharacterized protein</fullName>
    </submittedName>
</protein>
<proteinExistence type="predicted"/>